<keyword evidence="2" id="KW-1185">Reference proteome</keyword>
<name>A0AAW9NDM8_9BACI</name>
<gene>
    <name evidence="1" type="ORF">P4706_26145</name>
</gene>
<comment type="caution">
    <text evidence="1">The sequence shown here is derived from an EMBL/GenBank/DDBJ whole genome shotgun (WGS) entry which is preliminary data.</text>
</comment>
<dbReference type="RefSeq" id="WP_134781866.1">
    <property type="nucleotide sequence ID" value="NZ_JARNBG010000014.1"/>
</dbReference>
<reference evidence="1 2" key="1">
    <citation type="submission" date="2023-03" db="EMBL/GenBank/DDBJ databases">
        <title>Bacillus Genome Sequencing.</title>
        <authorList>
            <person name="Dunlap C."/>
        </authorList>
    </citation>
    <scope>NUCLEOTIDE SEQUENCE [LARGE SCALE GENOMIC DNA]</scope>
    <source>
        <strain evidence="1 2">B-41290</strain>
    </source>
</reference>
<dbReference type="EMBL" id="JARNBH010000036">
    <property type="protein sequence ID" value="MEC0276498.1"/>
    <property type="molecule type" value="Genomic_DNA"/>
</dbReference>
<evidence type="ECO:0000313" key="2">
    <source>
        <dbReference type="Proteomes" id="UP001307168"/>
    </source>
</evidence>
<dbReference type="AlphaFoldDB" id="A0AAW9NDM8"/>
<evidence type="ECO:0000313" key="1">
    <source>
        <dbReference type="EMBL" id="MEC0276498.1"/>
    </source>
</evidence>
<proteinExistence type="predicted"/>
<dbReference type="Proteomes" id="UP001307168">
    <property type="component" value="Unassembled WGS sequence"/>
</dbReference>
<sequence>MKWLGLNEKEMNTTYFMLTPQLKISNIKDVMDNRCVCHGKTVYKKVNETIRLIKTSINFNYDWINN</sequence>
<accession>A0AAW9NDM8</accession>
<organism evidence="1 2">
    <name type="scientific">Peribacillus castrilensis</name>
    <dbReference type="NCBI Taxonomy" id="2897690"/>
    <lineage>
        <taxon>Bacteria</taxon>
        <taxon>Bacillati</taxon>
        <taxon>Bacillota</taxon>
        <taxon>Bacilli</taxon>
        <taxon>Bacillales</taxon>
        <taxon>Bacillaceae</taxon>
        <taxon>Peribacillus</taxon>
    </lineage>
</organism>
<protein>
    <submittedName>
        <fullName evidence="1">Uncharacterized protein</fullName>
    </submittedName>
</protein>